<dbReference type="InterPro" id="IPR013149">
    <property type="entry name" value="ADH-like_C"/>
</dbReference>
<dbReference type="InterPro" id="IPR011032">
    <property type="entry name" value="GroES-like_sf"/>
</dbReference>
<reference evidence="4 5" key="1">
    <citation type="submission" date="2015-01" db="EMBL/GenBank/DDBJ databases">
        <title>The Genome Sequence of Exophiala sideris CBS121828.</title>
        <authorList>
            <consortium name="The Broad Institute Genomics Platform"/>
            <person name="Cuomo C."/>
            <person name="de Hoog S."/>
            <person name="Gorbushina A."/>
            <person name="Stielow B."/>
            <person name="Teixiera M."/>
            <person name="Abouelleil A."/>
            <person name="Chapman S.B."/>
            <person name="Priest M."/>
            <person name="Young S.K."/>
            <person name="Wortman J."/>
            <person name="Nusbaum C."/>
            <person name="Birren B."/>
        </authorList>
    </citation>
    <scope>NUCLEOTIDE SEQUENCE [LARGE SCALE GENOMIC DNA]</scope>
    <source>
        <strain evidence="4 5">CBS 121828</strain>
    </source>
</reference>
<sequence length="416" mass="45480">MISAVRYPPPSGSLPRTHMACVQQQSGRKSTNKRKIITSFDLDVEKETTSTSATARVFKRRKISKSLSVKGPSTPTTQKALIVVRKGEYELVDTHAFPTLMNEEEVVIRNLATGLNPIDWKSVDYNFCLPAFPWVTGREMAGVVEKVGSQVTTCKAGDRVWTSTYYRDSRAGCFQEFVTVPQHTVLPIPPNMGYESAACLGVAALTSAMTLWKWLCVPQPSTTLHSTYAASGAEGYLLVWGGSSVTGQYTIQLAKASRFSVIAVCSEKTRGLIHSLGADHVITRDNKSNQAILECIRSVGGDRITRAIDLVGTDTAPFCMAALSKTAPSHFAPLAMMEAGEAVPPNVTLHSVEMKRFVLDKESRRYAESLNKLLEAGRLKEPVLEVLKGGLGRVREGLEMVKKGDLMGRKIVVSMH</sequence>
<accession>A0A0D1ZDK8</accession>
<dbReference type="OrthoDB" id="10257049at2759"/>
<dbReference type="AlphaFoldDB" id="A0A0D1ZDK8"/>
<proteinExistence type="inferred from homology"/>
<dbReference type="SMART" id="SM00829">
    <property type="entry name" value="PKS_ER"/>
    <property type="match status" value="1"/>
</dbReference>
<dbReference type="HOGENOM" id="CLU_026673_16_2_1"/>
<dbReference type="GO" id="GO:0016651">
    <property type="term" value="F:oxidoreductase activity, acting on NAD(P)H"/>
    <property type="evidence" value="ECO:0007669"/>
    <property type="project" value="InterPro"/>
</dbReference>
<evidence type="ECO:0000313" key="5">
    <source>
        <dbReference type="Proteomes" id="UP000053599"/>
    </source>
</evidence>
<dbReference type="SUPFAM" id="SSF50129">
    <property type="entry name" value="GroES-like"/>
    <property type="match status" value="1"/>
</dbReference>
<dbReference type="InterPro" id="IPR047122">
    <property type="entry name" value="Trans-enoyl_RdTase-like"/>
</dbReference>
<name>A0A0D1ZDK8_9EURO</name>
<evidence type="ECO:0000313" key="4">
    <source>
        <dbReference type="EMBL" id="KIV84873.1"/>
    </source>
</evidence>
<dbReference type="Pfam" id="PF08240">
    <property type="entry name" value="ADH_N"/>
    <property type="match status" value="1"/>
</dbReference>
<keyword evidence="2" id="KW-0560">Oxidoreductase</keyword>
<dbReference type="Proteomes" id="UP000053599">
    <property type="component" value="Unassembled WGS sequence"/>
</dbReference>
<dbReference type="STRING" id="1016849.A0A0D1ZDK8"/>
<evidence type="ECO:0000256" key="1">
    <source>
        <dbReference type="ARBA" id="ARBA00008072"/>
    </source>
</evidence>
<protein>
    <recommendedName>
        <fullName evidence="3">Enoyl reductase (ER) domain-containing protein</fullName>
    </recommendedName>
</protein>
<comment type="similarity">
    <text evidence="1">Belongs to the zinc-containing alcohol dehydrogenase family.</text>
</comment>
<dbReference type="InterPro" id="IPR013154">
    <property type="entry name" value="ADH-like_N"/>
</dbReference>
<evidence type="ECO:0000259" key="3">
    <source>
        <dbReference type="SMART" id="SM00829"/>
    </source>
</evidence>
<dbReference type="Gene3D" id="3.90.180.10">
    <property type="entry name" value="Medium-chain alcohol dehydrogenases, catalytic domain"/>
    <property type="match status" value="1"/>
</dbReference>
<dbReference type="Gene3D" id="3.40.50.720">
    <property type="entry name" value="NAD(P)-binding Rossmann-like Domain"/>
    <property type="match status" value="1"/>
</dbReference>
<gene>
    <name evidence="4" type="ORF">PV11_00625</name>
</gene>
<evidence type="ECO:0000256" key="2">
    <source>
        <dbReference type="ARBA" id="ARBA00023002"/>
    </source>
</evidence>
<dbReference type="InterPro" id="IPR020843">
    <property type="entry name" value="ER"/>
</dbReference>
<dbReference type="SUPFAM" id="SSF51735">
    <property type="entry name" value="NAD(P)-binding Rossmann-fold domains"/>
    <property type="match status" value="1"/>
</dbReference>
<dbReference type="EMBL" id="KN846951">
    <property type="protein sequence ID" value="KIV84873.1"/>
    <property type="molecule type" value="Genomic_DNA"/>
</dbReference>
<dbReference type="CDD" id="cd08249">
    <property type="entry name" value="enoyl_reductase_like"/>
    <property type="match status" value="1"/>
</dbReference>
<feature type="domain" description="Enoyl reductase (ER)" evidence="3">
    <location>
        <begin position="90"/>
        <end position="413"/>
    </location>
</feature>
<dbReference type="PANTHER" id="PTHR45348:SF2">
    <property type="entry name" value="ZINC-TYPE ALCOHOL DEHYDROGENASE-LIKE PROTEIN C2E1P3.01"/>
    <property type="match status" value="1"/>
</dbReference>
<dbReference type="Pfam" id="PF00107">
    <property type="entry name" value="ADH_zinc_N"/>
    <property type="match status" value="1"/>
</dbReference>
<dbReference type="PANTHER" id="PTHR45348">
    <property type="entry name" value="HYPOTHETICAL OXIDOREDUCTASE (EUROFUNG)"/>
    <property type="match status" value="1"/>
</dbReference>
<organism evidence="4 5">
    <name type="scientific">Exophiala sideris</name>
    <dbReference type="NCBI Taxonomy" id="1016849"/>
    <lineage>
        <taxon>Eukaryota</taxon>
        <taxon>Fungi</taxon>
        <taxon>Dikarya</taxon>
        <taxon>Ascomycota</taxon>
        <taxon>Pezizomycotina</taxon>
        <taxon>Eurotiomycetes</taxon>
        <taxon>Chaetothyriomycetidae</taxon>
        <taxon>Chaetothyriales</taxon>
        <taxon>Herpotrichiellaceae</taxon>
        <taxon>Exophiala</taxon>
    </lineage>
</organism>
<dbReference type="InterPro" id="IPR036291">
    <property type="entry name" value="NAD(P)-bd_dom_sf"/>
</dbReference>